<evidence type="ECO:0008006" key="11">
    <source>
        <dbReference type="Google" id="ProtNLM"/>
    </source>
</evidence>
<name>A0A0W8DHM9_PHYNI</name>
<evidence type="ECO:0000256" key="5">
    <source>
        <dbReference type="ARBA" id="ARBA00023242"/>
    </source>
</evidence>
<keyword evidence="5" id="KW-0539">Nucleus</keyword>
<dbReference type="GO" id="GO:0046983">
    <property type="term" value="F:protein dimerization activity"/>
    <property type="evidence" value="ECO:0007669"/>
    <property type="project" value="InterPro"/>
</dbReference>
<feature type="region of interest" description="Disordered" evidence="6">
    <location>
        <begin position="451"/>
        <end position="501"/>
    </location>
</feature>
<keyword evidence="4" id="KW-0862">Zinc</keyword>
<dbReference type="InterPro" id="IPR052035">
    <property type="entry name" value="ZnF_BED_domain_contain"/>
</dbReference>
<comment type="caution">
    <text evidence="9">The sequence shown here is derived from an EMBL/GenBank/DDBJ whole genome shotgun (WGS) entry which is preliminary data.</text>
</comment>
<evidence type="ECO:0000256" key="6">
    <source>
        <dbReference type="SAM" id="MobiDB-lite"/>
    </source>
</evidence>
<dbReference type="Proteomes" id="UP000054636">
    <property type="component" value="Unassembled WGS sequence"/>
</dbReference>
<gene>
    <name evidence="9" type="ORF">AM588_10007990</name>
</gene>
<keyword evidence="2" id="KW-0479">Metal-binding</keyword>
<dbReference type="InterPro" id="IPR012337">
    <property type="entry name" value="RNaseH-like_sf"/>
</dbReference>
<feature type="domain" description="DUF659" evidence="7">
    <location>
        <begin position="3"/>
        <end position="125"/>
    </location>
</feature>
<evidence type="ECO:0000256" key="3">
    <source>
        <dbReference type="ARBA" id="ARBA00022771"/>
    </source>
</evidence>
<evidence type="ECO:0000259" key="8">
    <source>
        <dbReference type="Pfam" id="PF05699"/>
    </source>
</evidence>
<dbReference type="Pfam" id="PF05699">
    <property type="entry name" value="Dimer_Tnp_hAT"/>
    <property type="match status" value="1"/>
</dbReference>
<evidence type="ECO:0000256" key="4">
    <source>
        <dbReference type="ARBA" id="ARBA00022833"/>
    </source>
</evidence>
<dbReference type="InterPro" id="IPR008906">
    <property type="entry name" value="HATC_C_dom"/>
</dbReference>
<reference evidence="9 10" key="1">
    <citation type="submission" date="2015-11" db="EMBL/GenBank/DDBJ databases">
        <title>Genomes and virulence difference between two physiological races of Phytophthora nicotianae.</title>
        <authorList>
            <person name="Liu H."/>
            <person name="Ma X."/>
            <person name="Yu H."/>
            <person name="Fang D."/>
            <person name="Li Y."/>
            <person name="Wang X."/>
            <person name="Wang W."/>
            <person name="Dong Y."/>
            <person name="Xiao B."/>
        </authorList>
    </citation>
    <scope>NUCLEOTIDE SEQUENCE [LARGE SCALE GENOMIC DNA]</scope>
    <source>
        <strain evidence="10">race 1</strain>
    </source>
</reference>
<feature type="compositionally biased region" description="Basic and acidic residues" evidence="6">
    <location>
        <begin position="492"/>
        <end position="501"/>
    </location>
</feature>
<dbReference type="PANTHER" id="PTHR46481">
    <property type="entry name" value="ZINC FINGER BED DOMAIN-CONTAINING PROTEIN 4"/>
    <property type="match status" value="1"/>
</dbReference>
<evidence type="ECO:0000259" key="7">
    <source>
        <dbReference type="Pfam" id="PF04937"/>
    </source>
</evidence>
<comment type="subcellular location">
    <subcellularLocation>
        <location evidence="1">Nucleus</location>
    </subcellularLocation>
</comment>
<dbReference type="SUPFAM" id="SSF53098">
    <property type="entry name" value="Ribonuclease H-like"/>
    <property type="match status" value="1"/>
</dbReference>
<evidence type="ECO:0000256" key="1">
    <source>
        <dbReference type="ARBA" id="ARBA00004123"/>
    </source>
</evidence>
<evidence type="ECO:0000313" key="10">
    <source>
        <dbReference type="Proteomes" id="UP000054636"/>
    </source>
</evidence>
<dbReference type="AlphaFoldDB" id="A0A0W8DHM9"/>
<sequence length="501" mass="57071">MALSTDGWSNTNNESIINFMLASPDMKPVFWKSIATGKEEHSGVYIASCINDVINEVETAIGAPGRICSVVTDNAKNMLTAWTELKKMRPYIFCTGWGAHSFNLVMKDVLQINRIATVQDDAKHVAKFVRVRHGLLDRFRTKQKGMRTAGEKQLALSIPIPTRWYTVEKCVRSVFKNQYIIRSMFDDSALLKRYNTKKTRPKLERAQSIVSNQNKWKECKRVVDILSPINQSLALCEQNKAYISSIYSEFVRLKDLDVYHSPIEDAEEEDRIAYNEIQSEVLQLIEGRRSFLVTAPVRAAYLLDQTTDISKFVAGTTAVKGDLDLAMSDILTMAKAITSDPKVLKRYEGEIEQWSRLRHYWHRTKAAPTDFPFSPSSYWMMHGSKRFPLLSEIAEKLFTIPSSSAASERSWSIHDFIHTKRRNRLHATRVEKLVFVYSNIVATTSEPVRDNVADDMYPDAYDGDLGTSDDEDEANGNDAFDDEDEDEAVDTAEEHQADKEM</sequence>
<dbReference type="EMBL" id="LNFP01000201">
    <property type="protein sequence ID" value="KUF95849.1"/>
    <property type="molecule type" value="Genomic_DNA"/>
</dbReference>
<protein>
    <recommendedName>
        <fullName evidence="11">HAT C-terminal dimerisation domain-containing protein</fullName>
    </recommendedName>
</protein>
<evidence type="ECO:0000256" key="2">
    <source>
        <dbReference type="ARBA" id="ARBA00022723"/>
    </source>
</evidence>
<feature type="domain" description="HAT C-terminal dimerisation" evidence="8">
    <location>
        <begin position="365"/>
        <end position="440"/>
    </location>
</feature>
<dbReference type="InterPro" id="IPR007021">
    <property type="entry name" value="DUF659"/>
</dbReference>
<organism evidence="9 10">
    <name type="scientific">Phytophthora nicotianae</name>
    <name type="common">Potato buckeye rot agent</name>
    <name type="synonym">Phytophthora parasitica</name>
    <dbReference type="NCBI Taxonomy" id="4792"/>
    <lineage>
        <taxon>Eukaryota</taxon>
        <taxon>Sar</taxon>
        <taxon>Stramenopiles</taxon>
        <taxon>Oomycota</taxon>
        <taxon>Peronosporomycetes</taxon>
        <taxon>Peronosporales</taxon>
        <taxon>Peronosporaceae</taxon>
        <taxon>Phytophthora</taxon>
    </lineage>
</organism>
<dbReference type="GO" id="GO:0005634">
    <property type="term" value="C:nucleus"/>
    <property type="evidence" value="ECO:0007669"/>
    <property type="project" value="UniProtKB-SubCell"/>
</dbReference>
<feature type="compositionally biased region" description="Acidic residues" evidence="6">
    <location>
        <begin position="467"/>
        <end position="491"/>
    </location>
</feature>
<dbReference type="PANTHER" id="PTHR46481:SF10">
    <property type="entry name" value="ZINC FINGER BED DOMAIN-CONTAINING PROTEIN 39"/>
    <property type="match status" value="1"/>
</dbReference>
<evidence type="ECO:0000313" key="9">
    <source>
        <dbReference type="EMBL" id="KUF95849.1"/>
    </source>
</evidence>
<accession>A0A0W8DHM9</accession>
<dbReference type="GO" id="GO:0008270">
    <property type="term" value="F:zinc ion binding"/>
    <property type="evidence" value="ECO:0007669"/>
    <property type="project" value="UniProtKB-KW"/>
</dbReference>
<dbReference type="Pfam" id="PF04937">
    <property type="entry name" value="DUF659"/>
    <property type="match status" value="1"/>
</dbReference>
<proteinExistence type="predicted"/>
<keyword evidence="3" id="KW-0863">Zinc-finger</keyword>